<dbReference type="SUPFAM" id="SSF51182">
    <property type="entry name" value="RmlC-like cupins"/>
    <property type="match status" value="1"/>
</dbReference>
<evidence type="ECO:0000259" key="4">
    <source>
        <dbReference type="PROSITE" id="PS01124"/>
    </source>
</evidence>
<accession>A0ABQ4NB10</accession>
<dbReference type="Proteomes" id="UP000680304">
    <property type="component" value="Unassembled WGS sequence"/>
</dbReference>
<dbReference type="InterPro" id="IPR003313">
    <property type="entry name" value="AraC-bd"/>
</dbReference>
<feature type="domain" description="HTH araC/xylS-type" evidence="4">
    <location>
        <begin position="185"/>
        <end position="283"/>
    </location>
</feature>
<dbReference type="CDD" id="cd02208">
    <property type="entry name" value="cupin_RmlC-like"/>
    <property type="match status" value="1"/>
</dbReference>
<dbReference type="PANTHER" id="PTHR43280:SF28">
    <property type="entry name" value="HTH-TYPE TRANSCRIPTIONAL ACTIVATOR RHAS"/>
    <property type="match status" value="1"/>
</dbReference>
<protein>
    <submittedName>
        <fullName evidence="5">HTH-type transcriptional regulator YfiF</fullName>
    </submittedName>
</protein>
<evidence type="ECO:0000313" key="5">
    <source>
        <dbReference type="EMBL" id="GIQ65413.1"/>
    </source>
</evidence>
<dbReference type="InterPro" id="IPR009057">
    <property type="entry name" value="Homeodomain-like_sf"/>
</dbReference>
<name>A0ABQ4NB10_9BACL</name>
<comment type="caution">
    <text evidence="5">The sequence shown here is derived from an EMBL/GenBank/DDBJ whole genome shotgun (WGS) entry which is preliminary data.</text>
</comment>
<dbReference type="InterPro" id="IPR011051">
    <property type="entry name" value="RmlC_Cupin_sf"/>
</dbReference>
<dbReference type="PRINTS" id="PR00032">
    <property type="entry name" value="HTHARAC"/>
</dbReference>
<dbReference type="InterPro" id="IPR020449">
    <property type="entry name" value="Tscrpt_reg_AraC-type_HTH"/>
</dbReference>
<keyword evidence="3" id="KW-0804">Transcription</keyword>
<dbReference type="Gene3D" id="2.60.120.10">
    <property type="entry name" value="Jelly Rolls"/>
    <property type="match status" value="1"/>
</dbReference>
<reference evidence="5 6" key="1">
    <citation type="submission" date="2021-04" db="EMBL/GenBank/DDBJ databases">
        <title>Draft genome sequence of Paenibacillus cisolokensis, LC2-13A.</title>
        <authorList>
            <person name="Uke A."/>
            <person name="Chhe C."/>
            <person name="Baramee S."/>
            <person name="Kosugi A."/>
        </authorList>
    </citation>
    <scope>NUCLEOTIDE SEQUENCE [LARGE SCALE GENOMIC DNA]</scope>
    <source>
        <strain evidence="5 6">LC2-13A</strain>
    </source>
</reference>
<organism evidence="5 6">
    <name type="scientific">Paenibacillus cisolokensis</name>
    <dbReference type="NCBI Taxonomy" id="1658519"/>
    <lineage>
        <taxon>Bacteria</taxon>
        <taxon>Bacillati</taxon>
        <taxon>Bacillota</taxon>
        <taxon>Bacilli</taxon>
        <taxon>Bacillales</taxon>
        <taxon>Paenibacillaceae</taxon>
        <taxon>Paenibacillus</taxon>
    </lineage>
</organism>
<sequence>MDQTLCERAVAVLRRLTAMRGMDGEYAIHYWGGSPNHPDNPYHRHSFMECCYVVSGSGEYRDGEESHRIGPGDLFASRPGVYHQIHRGEKLFLLWVAFEPAAGISAERERRWREWAGSASYLLRSAGTGHPAGAAWRGLYGAAAEGMSAETLQAWADALISSMCDAFTAHRPLSPMRAGPEQLLERAKRFVADNLDQPLQLQMTARTLHISARHCSRLFAKYEGMSYTQYVNQQRIETAKALLRSGSVSIKEVAERTGFGSVHYFTRMFAARTGMTPGAYRDLPSDLPVGRQE</sequence>
<evidence type="ECO:0000256" key="2">
    <source>
        <dbReference type="ARBA" id="ARBA00023125"/>
    </source>
</evidence>
<keyword evidence="6" id="KW-1185">Reference proteome</keyword>
<proteinExistence type="predicted"/>
<keyword evidence="1" id="KW-0805">Transcription regulation</keyword>
<dbReference type="PANTHER" id="PTHR43280">
    <property type="entry name" value="ARAC-FAMILY TRANSCRIPTIONAL REGULATOR"/>
    <property type="match status" value="1"/>
</dbReference>
<dbReference type="SUPFAM" id="SSF46689">
    <property type="entry name" value="Homeodomain-like"/>
    <property type="match status" value="2"/>
</dbReference>
<dbReference type="SMART" id="SM00342">
    <property type="entry name" value="HTH_ARAC"/>
    <property type="match status" value="1"/>
</dbReference>
<dbReference type="EMBL" id="BOVJ01000132">
    <property type="protein sequence ID" value="GIQ65413.1"/>
    <property type="molecule type" value="Genomic_DNA"/>
</dbReference>
<dbReference type="RefSeq" id="WP_062494684.1">
    <property type="nucleotide sequence ID" value="NZ_BOVJ01000132.1"/>
</dbReference>
<evidence type="ECO:0000256" key="1">
    <source>
        <dbReference type="ARBA" id="ARBA00023015"/>
    </source>
</evidence>
<dbReference type="Gene3D" id="1.10.10.60">
    <property type="entry name" value="Homeodomain-like"/>
    <property type="match status" value="2"/>
</dbReference>
<evidence type="ECO:0000256" key="3">
    <source>
        <dbReference type="ARBA" id="ARBA00023163"/>
    </source>
</evidence>
<dbReference type="InterPro" id="IPR014710">
    <property type="entry name" value="RmlC-like_jellyroll"/>
</dbReference>
<dbReference type="InterPro" id="IPR018062">
    <property type="entry name" value="HTH_AraC-typ_CS"/>
</dbReference>
<dbReference type="PROSITE" id="PS00041">
    <property type="entry name" value="HTH_ARAC_FAMILY_1"/>
    <property type="match status" value="1"/>
</dbReference>
<dbReference type="Pfam" id="PF02311">
    <property type="entry name" value="AraC_binding"/>
    <property type="match status" value="1"/>
</dbReference>
<keyword evidence="2" id="KW-0238">DNA-binding</keyword>
<dbReference type="InterPro" id="IPR018060">
    <property type="entry name" value="HTH_AraC"/>
</dbReference>
<evidence type="ECO:0000313" key="6">
    <source>
        <dbReference type="Proteomes" id="UP000680304"/>
    </source>
</evidence>
<gene>
    <name evidence="5" type="primary">yfiF_2</name>
    <name evidence="5" type="ORF">PACILC2_39810</name>
</gene>
<dbReference type="Pfam" id="PF12833">
    <property type="entry name" value="HTH_18"/>
    <property type="match status" value="1"/>
</dbReference>
<dbReference type="PROSITE" id="PS01124">
    <property type="entry name" value="HTH_ARAC_FAMILY_2"/>
    <property type="match status" value="1"/>
</dbReference>